<sequence length="453" mass="49657">MEHAKGLGLLAGMTAFLLLFTYAGPLGWQLVSGQETVYEPNTAVAGVSIEGLERSEALVKLSEQSSDWKQQKDIRLESSSGAMVVSSDFITFDVEETLDEVVQGSSQSFVVEVDESYKAEVEEEFTTEVAENFEWEKWVAQVRDQASDLTDDPLTFSMYDYIPSEVLGLYETVATYETTVSSDPLLVDLLSVMNALPVNGQQSFSLLEAAEEFPVAISAETLNPIATVIYGAALETNFSIQQRHISQRLPEYAELGKEASVKPEQNDDFVLFNPNESAYSIHLALEGSTLSAEIRGYPFVDKYSSRVDDVQSIEPRTIVQYTSYVNPGDVELKQEGEQGQSAVVYRETRGENGLIEKMAEDYYPPLNRVELRYGIEGEDNTSGEGSDSSGGDAGSNDDTSDENTAAEGEGSNSGESSDNEEPTDSDEAYTGDDAPEVDPSNPIWEEDEADENK</sequence>
<evidence type="ECO:0000313" key="5">
    <source>
        <dbReference type="Proteomes" id="UP000571017"/>
    </source>
</evidence>
<evidence type="ECO:0000259" key="3">
    <source>
        <dbReference type="SMART" id="SM01208"/>
    </source>
</evidence>
<feature type="compositionally biased region" description="Acidic residues" evidence="2">
    <location>
        <begin position="444"/>
        <end position="453"/>
    </location>
</feature>
<feature type="region of interest" description="Disordered" evidence="2">
    <location>
        <begin position="377"/>
        <end position="453"/>
    </location>
</feature>
<organism evidence="4 5">
    <name type="scientific">Halobacillus locisalis</name>
    <dbReference type="NCBI Taxonomy" id="220753"/>
    <lineage>
        <taxon>Bacteria</taxon>
        <taxon>Bacillati</taxon>
        <taxon>Bacillota</taxon>
        <taxon>Bacilli</taxon>
        <taxon>Bacillales</taxon>
        <taxon>Bacillaceae</taxon>
        <taxon>Halobacillus</taxon>
    </lineage>
</organism>
<dbReference type="EMBL" id="JACEFG010000001">
    <property type="protein sequence ID" value="MBA2173439.1"/>
    <property type="molecule type" value="Genomic_DNA"/>
</dbReference>
<feature type="compositionally biased region" description="Low complexity" evidence="2">
    <location>
        <begin position="407"/>
        <end position="416"/>
    </location>
</feature>
<dbReference type="SMART" id="SM01208">
    <property type="entry name" value="G5"/>
    <property type="match status" value="1"/>
</dbReference>
<evidence type="ECO:0000256" key="2">
    <source>
        <dbReference type="SAM" id="MobiDB-lite"/>
    </source>
</evidence>
<feature type="compositionally biased region" description="Acidic residues" evidence="2">
    <location>
        <begin position="417"/>
        <end position="436"/>
    </location>
</feature>
<name>A0A838CNM5_9BACI</name>
<dbReference type="RefSeq" id="WP_181470503.1">
    <property type="nucleotide sequence ID" value="NZ_JACEFG010000001.1"/>
</dbReference>
<feature type="domain" description="G5" evidence="3">
    <location>
        <begin position="301"/>
        <end position="376"/>
    </location>
</feature>
<dbReference type="Proteomes" id="UP000571017">
    <property type="component" value="Unassembled WGS sequence"/>
</dbReference>
<evidence type="ECO:0000313" key="4">
    <source>
        <dbReference type="EMBL" id="MBA2173439.1"/>
    </source>
</evidence>
<reference evidence="4 5" key="1">
    <citation type="journal article" date="2004" name="Extremophiles">
        <title>Halobacillus locisalis sp. nov., a halophilic bacterium isolated from a marine solar saltern of the Yellow Sea in Korea.</title>
        <authorList>
            <person name="Yoon J.H."/>
            <person name="Kang K.H."/>
            <person name="Oh T.K."/>
            <person name="Park Y.H."/>
        </authorList>
    </citation>
    <scope>NUCLEOTIDE SEQUENCE [LARGE SCALE GENOMIC DNA]</scope>
    <source>
        <strain evidence="4 5">KCTC 3788</strain>
    </source>
</reference>
<keyword evidence="1" id="KW-0732">Signal</keyword>
<dbReference type="InterPro" id="IPR011098">
    <property type="entry name" value="G5_dom"/>
</dbReference>
<comment type="caution">
    <text evidence="4">The sequence shown here is derived from an EMBL/GenBank/DDBJ whole genome shotgun (WGS) entry which is preliminary data.</text>
</comment>
<accession>A0A838CNM5</accession>
<protein>
    <submittedName>
        <fullName evidence="4">VanW family protein</fullName>
    </submittedName>
</protein>
<dbReference type="AlphaFoldDB" id="A0A838CNM5"/>
<proteinExistence type="predicted"/>
<feature type="compositionally biased region" description="Low complexity" evidence="2">
    <location>
        <begin position="382"/>
        <end position="397"/>
    </location>
</feature>
<evidence type="ECO:0000256" key="1">
    <source>
        <dbReference type="ARBA" id="ARBA00022729"/>
    </source>
</evidence>
<gene>
    <name evidence="4" type="ORF">H0266_00850</name>
</gene>
<keyword evidence="5" id="KW-1185">Reference proteome</keyword>